<dbReference type="GO" id="GO:0003700">
    <property type="term" value="F:DNA-binding transcription factor activity"/>
    <property type="evidence" value="ECO:0007669"/>
    <property type="project" value="InterPro"/>
</dbReference>
<proteinExistence type="predicted"/>
<dbReference type="Pfam" id="PF01965">
    <property type="entry name" value="DJ-1_PfpI"/>
    <property type="match status" value="1"/>
</dbReference>
<dbReference type="PANTHER" id="PTHR43130:SF3">
    <property type="entry name" value="HTH-TYPE TRANSCRIPTIONAL REGULATOR RV1931C"/>
    <property type="match status" value="1"/>
</dbReference>
<dbReference type="GO" id="GO:0043565">
    <property type="term" value="F:sequence-specific DNA binding"/>
    <property type="evidence" value="ECO:0007669"/>
    <property type="project" value="InterPro"/>
</dbReference>
<evidence type="ECO:0000256" key="2">
    <source>
        <dbReference type="ARBA" id="ARBA00023125"/>
    </source>
</evidence>
<keyword evidence="6" id="KW-1185">Reference proteome</keyword>
<feature type="domain" description="HTH araC/xylS-type" evidence="4">
    <location>
        <begin position="212"/>
        <end position="310"/>
    </location>
</feature>
<dbReference type="STRING" id="1150864.MILUP08_43532"/>
<dbReference type="InterPro" id="IPR018062">
    <property type="entry name" value="HTH_AraC-typ_CS"/>
</dbReference>
<dbReference type="AlphaFoldDB" id="I0L474"/>
<dbReference type="Gene3D" id="3.40.50.880">
    <property type="match status" value="1"/>
</dbReference>
<reference evidence="6" key="1">
    <citation type="journal article" date="2012" name="J. Bacteriol.">
        <title>Genome Sequence of Micromonospora lupini Lupac 08, Isolated from Root Nodules of Lupinus angustifolius.</title>
        <authorList>
            <person name="Alonso-Vega P."/>
            <person name="Normand P."/>
            <person name="Bacigalupe R."/>
            <person name="Pujic P."/>
            <person name="Lajus A."/>
            <person name="Vallenet D."/>
            <person name="Carro L."/>
            <person name="Coll P."/>
            <person name="Trujillo M.E."/>
        </authorList>
    </citation>
    <scope>NUCLEOTIDE SEQUENCE [LARGE SCALE GENOMIC DNA]</scope>
    <source>
        <strain evidence="6">Lupac 08</strain>
    </source>
</reference>
<dbReference type="InterPro" id="IPR009057">
    <property type="entry name" value="Homeodomain-like_sf"/>
</dbReference>
<dbReference type="Pfam" id="PF12833">
    <property type="entry name" value="HTH_18"/>
    <property type="match status" value="1"/>
</dbReference>
<evidence type="ECO:0000256" key="1">
    <source>
        <dbReference type="ARBA" id="ARBA00023015"/>
    </source>
</evidence>
<dbReference type="EMBL" id="CAIE01000027">
    <property type="protein sequence ID" value="CCH18621.1"/>
    <property type="molecule type" value="Genomic_DNA"/>
</dbReference>
<dbReference type="SUPFAM" id="SSF46689">
    <property type="entry name" value="Homeodomain-like"/>
    <property type="match status" value="2"/>
</dbReference>
<dbReference type="PROSITE" id="PS00041">
    <property type="entry name" value="HTH_ARAC_FAMILY_1"/>
    <property type="match status" value="1"/>
</dbReference>
<keyword evidence="3" id="KW-0804">Transcription</keyword>
<evidence type="ECO:0000313" key="6">
    <source>
        <dbReference type="Proteomes" id="UP000003448"/>
    </source>
</evidence>
<dbReference type="Gene3D" id="1.10.10.60">
    <property type="entry name" value="Homeodomain-like"/>
    <property type="match status" value="1"/>
</dbReference>
<dbReference type="InterPro" id="IPR029062">
    <property type="entry name" value="Class_I_gatase-like"/>
</dbReference>
<evidence type="ECO:0000256" key="3">
    <source>
        <dbReference type="ARBA" id="ARBA00023163"/>
    </source>
</evidence>
<dbReference type="PROSITE" id="PS01124">
    <property type="entry name" value="HTH_ARAC_FAMILY_2"/>
    <property type="match status" value="1"/>
</dbReference>
<comment type="caution">
    <text evidence="5">The sequence shown here is derived from an EMBL/GenBank/DDBJ whole genome shotgun (WGS) entry which is preliminary data.</text>
</comment>
<dbReference type="InterPro" id="IPR002818">
    <property type="entry name" value="DJ-1/PfpI"/>
</dbReference>
<evidence type="ECO:0000313" key="5">
    <source>
        <dbReference type="EMBL" id="CCH18621.1"/>
    </source>
</evidence>
<dbReference type="Proteomes" id="UP000003448">
    <property type="component" value="Unassembled WGS sequence"/>
</dbReference>
<name>I0L474_9ACTN</name>
<dbReference type="eggNOG" id="COG4977">
    <property type="taxonomic scope" value="Bacteria"/>
</dbReference>
<accession>I0L474</accession>
<protein>
    <submittedName>
        <fullName evidence="5">Transcriptional regulator, AdpA family</fullName>
    </submittedName>
</protein>
<dbReference type="PANTHER" id="PTHR43130">
    <property type="entry name" value="ARAC-FAMILY TRANSCRIPTIONAL REGULATOR"/>
    <property type="match status" value="1"/>
</dbReference>
<dbReference type="CDD" id="cd03137">
    <property type="entry name" value="GATase1_AraC_1"/>
    <property type="match status" value="1"/>
</dbReference>
<organism evidence="5 6">
    <name type="scientific">Micromonospora lupini str. Lupac 08</name>
    <dbReference type="NCBI Taxonomy" id="1150864"/>
    <lineage>
        <taxon>Bacteria</taxon>
        <taxon>Bacillati</taxon>
        <taxon>Actinomycetota</taxon>
        <taxon>Actinomycetes</taxon>
        <taxon>Micromonosporales</taxon>
        <taxon>Micromonosporaceae</taxon>
        <taxon>Micromonospora</taxon>
    </lineage>
</organism>
<dbReference type="SMART" id="SM00342">
    <property type="entry name" value="HTH_ARAC"/>
    <property type="match status" value="1"/>
</dbReference>
<dbReference type="InterPro" id="IPR052158">
    <property type="entry name" value="INH-QAR"/>
</dbReference>
<evidence type="ECO:0000259" key="4">
    <source>
        <dbReference type="PROSITE" id="PS01124"/>
    </source>
</evidence>
<gene>
    <name evidence="5" type="ORF">MILUP08_43532</name>
</gene>
<keyword evidence="2" id="KW-0238">DNA-binding</keyword>
<keyword evidence="1" id="KW-0805">Transcription regulation</keyword>
<dbReference type="InterPro" id="IPR018060">
    <property type="entry name" value="HTH_AraC"/>
</dbReference>
<dbReference type="SUPFAM" id="SSF52317">
    <property type="entry name" value="Class I glutamine amidotransferase-like"/>
    <property type="match status" value="1"/>
</dbReference>
<sequence length="319" mass="33913">MGYFPAMHRVVALVRPVQSTFELGCAVEVFGTPRPGIPQRYEFEVCTEVPGPVPTSAGYAMTVARDLTALTSADTVLIPGWAPVEAPLSAAVHHALLGAHARGARLVTICSGVFALARTGLLDGRSATTHPGRAAQLQREFPRVRVEPDRLYVDHGDVATSAGAGAGIDLCLHLVAKDHGAAHAALLARHMVLPPHRPASSTTLRPGPVALDDLLEWADERLGTQLSVGDLAAHLSVSPRTLARRFADHLGTTPGAWLLSRRVAAARALLEETDLPVEAIAARVGLTSAVNLRRRFRAQVGTTPGAYRRTFQAPRRPGP</sequence>